<proteinExistence type="predicted"/>
<dbReference type="InterPro" id="IPR023378">
    <property type="entry name" value="YheA/YmcA-like_dom_sf"/>
</dbReference>
<dbReference type="PATRIC" id="fig|157838.3.peg.3398"/>
<dbReference type="AlphaFoldDB" id="A0A0Q3WZD7"/>
<gene>
    <name evidence="1" type="ORF">AN964_15355</name>
</gene>
<dbReference type="InterPro" id="IPR052767">
    <property type="entry name" value="Bact_com_dev_regulator"/>
</dbReference>
<dbReference type="EMBL" id="LJJC01000004">
    <property type="protein sequence ID" value="KQL54746.1"/>
    <property type="molecule type" value="Genomic_DNA"/>
</dbReference>
<organism evidence="1 2">
    <name type="scientific">Heyndrickxia shackletonii</name>
    <dbReference type="NCBI Taxonomy" id="157838"/>
    <lineage>
        <taxon>Bacteria</taxon>
        <taxon>Bacillati</taxon>
        <taxon>Bacillota</taxon>
        <taxon>Bacilli</taxon>
        <taxon>Bacillales</taxon>
        <taxon>Bacillaceae</taxon>
        <taxon>Heyndrickxia</taxon>
    </lineage>
</organism>
<evidence type="ECO:0000313" key="2">
    <source>
        <dbReference type="Proteomes" id="UP000051888"/>
    </source>
</evidence>
<dbReference type="InterPro" id="IPR010368">
    <property type="entry name" value="Com_YlbF"/>
</dbReference>
<dbReference type="Pfam" id="PF06133">
    <property type="entry name" value="Com_YlbF"/>
    <property type="match status" value="1"/>
</dbReference>
<dbReference type="STRING" id="157838.AN964_15355"/>
<reference evidence="1 2" key="1">
    <citation type="submission" date="2015-09" db="EMBL/GenBank/DDBJ databases">
        <title>Genome sequencing project for genomic taxonomy and phylogenomics of Bacillus-like bacteria.</title>
        <authorList>
            <person name="Liu B."/>
            <person name="Wang J."/>
            <person name="Zhu Y."/>
            <person name="Liu G."/>
            <person name="Chen Q."/>
            <person name="Chen Z."/>
            <person name="Lan J."/>
            <person name="Che J."/>
            <person name="Ge C."/>
            <person name="Shi H."/>
            <person name="Pan Z."/>
            <person name="Liu X."/>
        </authorList>
    </citation>
    <scope>NUCLEOTIDE SEQUENCE [LARGE SCALE GENOMIC DNA]</scope>
    <source>
        <strain evidence="1 2">LMG 18435</strain>
    </source>
</reference>
<accession>A0A0Q3WZD7</accession>
<comment type="caution">
    <text evidence="1">The sequence shown here is derived from an EMBL/GenBank/DDBJ whole genome shotgun (WGS) entry which is preliminary data.</text>
</comment>
<dbReference type="SUPFAM" id="SSF158622">
    <property type="entry name" value="YheA/YmcA-like"/>
    <property type="match status" value="1"/>
</dbReference>
<sequence length="148" mass="16679">MLATIERLEVISEAESLAKMILQSEVALKYRKSYFMLKNDPETQRKISAFVRMKDLFEDVQRFGRYHPDYKNINQKTREAKREMDLDENVARFRQAENELQQMLDEISVIVGKSVSEHIKVPTGNPFFDSGSACSGGCGSGGSCGCSA</sequence>
<dbReference type="RefSeq" id="WP_055740528.1">
    <property type="nucleotide sequence ID" value="NZ_JAAIWL010000003.1"/>
</dbReference>
<keyword evidence="2" id="KW-1185">Reference proteome</keyword>
<dbReference type="PANTHER" id="PTHR38448:SF2">
    <property type="entry name" value="REGULATORY PROTEIN YLBF"/>
    <property type="match status" value="1"/>
</dbReference>
<name>A0A0Q3WZD7_9BACI</name>
<dbReference type="Gene3D" id="1.20.1500.10">
    <property type="entry name" value="YheA/YmcA-like"/>
    <property type="match status" value="1"/>
</dbReference>
<evidence type="ECO:0000313" key="1">
    <source>
        <dbReference type="EMBL" id="KQL54746.1"/>
    </source>
</evidence>
<protein>
    <submittedName>
        <fullName evidence="1">Regulator</fullName>
    </submittedName>
</protein>
<dbReference type="OrthoDB" id="2157513at2"/>
<dbReference type="Proteomes" id="UP000051888">
    <property type="component" value="Unassembled WGS sequence"/>
</dbReference>
<dbReference type="PANTHER" id="PTHR38448">
    <property type="entry name" value="REGULATORY PROTEIN YLBF-RELATED"/>
    <property type="match status" value="1"/>
</dbReference>